<feature type="region of interest" description="Disordered" evidence="3">
    <location>
        <begin position="138"/>
        <end position="160"/>
    </location>
</feature>
<dbReference type="Pfam" id="PF25973">
    <property type="entry name" value="BSH_CzcB"/>
    <property type="match status" value="1"/>
</dbReference>
<proteinExistence type="inferred from homology"/>
<dbReference type="Gene3D" id="2.40.30.170">
    <property type="match status" value="1"/>
</dbReference>
<gene>
    <name evidence="6" type="primary">mdtA_4</name>
    <name evidence="6" type="ORF">K239x_47030</name>
</gene>
<sequence length="395" mass="43572">MSSQQAPSRFWSTIKRLSWRAFQLLVVLSMIGGAVYWMKFSPIPVTEHRVERGLIVAEVMGTGTLEARVEATISPKISGRIKRVLSDQGERVSAGDLLVELDDQELQQQVAIAEANADATRAGIERLVADKERAVATYTHAKRSHSRKQSLARNNAASEDELEQSTEALAIAVTGLSRSEAAITEGQKELVAAEKTLEYHRTRLDDCLVRAPFDGLIVSRNRELGDVVVPGTAIMRLISTKQMWISAWVDETEMAKLLQDQPARIVFRSQSSQDFPGKVIRLGREADRETREFIVDVDALELPTNWAVGQRAEAFIEVARKDDVVLLPANLVAIQDGLPGVFVAIDNHATWRTVKLGLRNRDRVEIVDGVTAGDIVVNPIDPKSALSEGRKVVAP</sequence>
<dbReference type="Gene3D" id="2.40.50.100">
    <property type="match status" value="1"/>
</dbReference>
<dbReference type="RefSeq" id="WP_145420549.1">
    <property type="nucleotide sequence ID" value="NZ_CP036526.1"/>
</dbReference>
<dbReference type="GO" id="GO:1990281">
    <property type="term" value="C:efflux pump complex"/>
    <property type="evidence" value="ECO:0007669"/>
    <property type="project" value="TreeGrafter"/>
</dbReference>
<dbReference type="PANTHER" id="PTHR30469">
    <property type="entry name" value="MULTIDRUG RESISTANCE PROTEIN MDTA"/>
    <property type="match status" value="1"/>
</dbReference>
<comment type="similarity">
    <text evidence="1">Belongs to the membrane fusion protein (MFP) (TC 8.A.1) family.</text>
</comment>
<feature type="compositionally biased region" description="Basic residues" evidence="3">
    <location>
        <begin position="140"/>
        <end position="150"/>
    </location>
</feature>
<dbReference type="GO" id="GO:1990195">
    <property type="term" value="C:macrolide transmembrane transporter complex"/>
    <property type="evidence" value="ECO:0007669"/>
    <property type="project" value="InterPro"/>
</dbReference>
<keyword evidence="2" id="KW-0175">Coiled coil</keyword>
<protein>
    <submittedName>
        <fullName evidence="6">Multidrug resistance protein MdtA</fullName>
    </submittedName>
</protein>
<keyword evidence="4" id="KW-1133">Transmembrane helix</keyword>
<dbReference type="OrthoDB" id="245220at2"/>
<evidence type="ECO:0000256" key="1">
    <source>
        <dbReference type="ARBA" id="ARBA00009477"/>
    </source>
</evidence>
<keyword evidence="7" id="KW-1185">Reference proteome</keyword>
<keyword evidence="4" id="KW-0472">Membrane</keyword>
<evidence type="ECO:0000256" key="4">
    <source>
        <dbReference type="SAM" id="Phobius"/>
    </source>
</evidence>
<reference evidence="6 7" key="1">
    <citation type="submission" date="2019-02" db="EMBL/GenBank/DDBJ databases">
        <title>Deep-cultivation of Planctomycetes and their phenomic and genomic characterization uncovers novel biology.</title>
        <authorList>
            <person name="Wiegand S."/>
            <person name="Jogler M."/>
            <person name="Boedeker C."/>
            <person name="Pinto D."/>
            <person name="Vollmers J."/>
            <person name="Rivas-Marin E."/>
            <person name="Kohn T."/>
            <person name="Peeters S.H."/>
            <person name="Heuer A."/>
            <person name="Rast P."/>
            <person name="Oberbeckmann S."/>
            <person name="Bunk B."/>
            <person name="Jeske O."/>
            <person name="Meyerdierks A."/>
            <person name="Storesund J.E."/>
            <person name="Kallscheuer N."/>
            <person name="Luecker S."/>
            <person name="Lage O.M."/>
            <person name="Pohl T."/>
            <person name="Merkel B.J."/>
            <person name="Hornburger P."/>
            <person name="Mueller R.-W."/>
            <person name="Bruemmer F."/>
            <person name="Labrenz M."/>
            <person name="Spormann A.M."/>
            <person name="Op den Camp H."/>
            <person name="Overmann J."/>
            <person name="Amann R."/>
            <person name="Jetten M.S.M."/>
            <person name="Mascher T."/>
            <person name="Medema M.H."/>
            <person name="Devos D.P."/>
            <person name="Kaster A.-K."/>
            <person name="Ovreas L."/>
            <person name="Rohde M."/>
            <person name="Galperin M.Y."/>
            <person name="Jogler C."/>
        </authorList>
    </citation>
    <scope>NUCLEOTIDE SEQUENCE [LARGE SCALE GENOMIC DNA]</scope>
    <source>
        <strain evidence="6 7">K23_9</strain>
    </source>
</reference>
<evidence type="ECO:0000256" key="3">
    <source>
        <dbReference type="SAM" id="MobiDB-lite"/>
    </source>
</evidence>
<dbReference type="Gene3D" id="6.10.140.1990">
    <property type="match status" value="1"/>
</dbReference>
<organism evidence="6 7">
    <name type="scientific">Stieleria marina</name>
    <dbReference type="NCBI Taxonomy" id="1930275"/>
    <lineage>
        <taxon>Bacteria</taxon>
        <taxon>Pseudomonadati</taxon>
        <taxon>Planctomycetota</taxon>
        <taxon>Planctomycetia</taxon>
        <taxon>Pirellulales</taxon>
        <taxon>Pirellulaceae</taxon>
        <taxon>Stieleria</taxon>
    </lineage>
</organism>
<evidence type="ECO:0000313" key="6">
    <source>
        <dbReference type="EMBL" id="QDT12691.1"/>
    </source>
</evidence>
<dbReference type="InterPro" id="IPR058647">
    <property type="entry name" value="BSH_CzcB-like"/>
</dbReference>
<dbReference type="AlphaFoldDB" id="A0A517NZZ3"/>
<dbReference type="SUPFAM" id="SSF111369">
    <property type="entry name" value="HlyD-like secretion proteins"/>
    <property type="match status" value="1"/>
</dbReference>
<evidence type="ECO:0000259" key="5">
    <source>
        <dbReference type="Pfam" id="PF25973"/>
    </source>
</evidence>
<dbReference type="PANTHER" id="PTHR30469:SF15">
    <property type="entry name" value="HLYD FAMILY OF SECRETION PROTEINS"/>
    <property type="match status" value="1"/>
</dbReference>
<dbReference type="InterPro" id="IPR030190">
    <property type="entry name" value="MacA_alpha-hairpin_sf"/>
</dbReference>
<feature type="domain" description="CzcB-like barrel-sandwich hybrid" evidence="5">
    <location>
        <begin position="71"/>
        <end position="236"/>
    </location>
</feature>
<dbReference type="GO" id="GO:1990961">
    <property type="term" value="P:xenobiotic detoxification by transmembrane export across the plasma membrane"/>
    <property type="evidence" value="ECO:0007669"/>
    <property type="project" value="InterPro"/>
</dbReference>
<dbReference type="GO" id="GO:0030313">
    <property type="term" value="C:cell envelope"/>
    <property type="evidence" value="ECO:0007669"/>
    <property type="project" value="UniProtKB-SubCell"/>
</dbReference>
<dbReference type="Proteomes" id="UP000319817">
    <property type="component" value="Chromosome"/>
</dbReference>
<dbReference type="GO" id="GO:0019898">
    <property type="term" value="C:extrinsic component of membrane"/>
    <property type="evidence" value="ECO:0007669"/>
    <property type="project" value="InterPro"/>
</dbReference>
<dbReference type="InterPro" id="IPR006143">
    <property type="entry name" value="RND_pump_MFP"/>
</dbReference>
<evidence type="ECO:0000313" key="7">
    <source>
        <dbReference type="Proteomes" id="UP000319817"/>
    </source>
</evidence>
<dbReference type="NCBIfam" id="TIGR01730">
    <property type="entry name" value="RND_mfp"/>
    <property type="match status" value="1"/>
</dbReference>
<dbReference type="GO" id="GO:0015562">
    <property type="term" value="F:efflux transmembrane transporter activity"/>
    <property type="evidence" value="ECO:0007669"/>
    <property type="project" value="TreeGrafter"/>
</dbReference>
<evidence type="ECO:0000256" key="2">
    <source>
        <dbReference type="ARBA" id="ARBA00023054"/>
    </source>
</evidence>
<dbReference type="Gene3D" id="2.40.420.20">
    <property type="match status" value="1"/>
</dbReference>
<dbReference type="EMBL" id="CP036526">
    <property type="protein sequence ID" value="QDT12691.1"/>
    <property type="molecule type" value="Genomic_DNA"/>
</dbReference>
<keyword evidence="4" id="KW-0812">Transmembrane</keyword>
<feature type="transmembrane region" description="Helical" evidence="4">
    <location>
        <begin position="21"/>
        <end position="38"/>
    </location>
</feature>
<name>A0A517NZZ3_9BACT</name>
<accession>A0A517NZZ3</accession>